<dbReference type="GO" id="GO:0043565">
    <property type="term" value="F:sequence-specific DNA binding"/>
    <property type="evidence" value="ECO:0007669"/>
    <property type="project" value="TreeGrafter"/>
</dbReference>
<keyword evidence="3" id="KW-0238">DNA-binding</keyword>
<dbReference type="PANTHER" id="PTHR30537">
    <property type="entry name" value="HTH-TYPE TRANSCRIPTIONAL REGULATOR"/>
    <property type="match status" value="1"/>
</dbReference>
<dbReference type="PROSITE" id="PS50931">
    <property type="entry name" value="HTH_LYSR"/>
    <property type="match status" value="1"/>
</dbReference>
<dbReference type="EMBL" id="CM000832">
    <property type="protein sequence ID" value="EET08103.1"/>
    <property type="molecule type" value="Genomic_DNA"/>
</dbReference>
<feature type="coiled-coil region" evidence="5">
    <location>
        <begin position="62"/>
        <end position="89"/>
    </location>
</feature>
<dbReference type="InterPro" id="IPR036390">
    <property type="entry name" value="WH_DNA-bd_sf"/>
</dbReference>
<keyword evidence="4" id="KW-0804">Transcription</keyword>
<organism evidence="7">
    <name type="scientific">Burkholderia pseudomallei 1710a</name>
    <dbReference type="NCBI Taxonomy" id="320371"/>
    <lineage>
        <taxon>Bacteria</taxon>
        <taxon>Pseudomonadati</taxon>
        <taxon>Pseudomonadota</taxon>
        <taxon>Betaproteobacteria</taxon>
        <taxon>Burkholderiales</taxon>
        <taxon>Burkholderiaceae</taxon>
        <taxon>Burkholderia</taxon>
        <taxon>pseudomallei group</taxon>
    </lineage>
</organism>
<proteinExistence type="inferred from homology"/>
<dbReference type="Pfam" id="PF03466">
    <property type="entry name" value="LysR_substrate"/>
    <property type="match status" value="1"/>
</dbReference>
<evidence type="ECO:0000256" key="3">
    <source>
        <dbReference type="ARBA" id="ARBA00023125"/>
    </source>
</evidence>
<dbReference type="Gene3D" id="3.40.190.290">
    <property type="match status" value="1"/>
</dbReference>
<gene>
    <name evidence="7" type="ORF">BURPS1710A_1172</name>
</gene>
<evidence type="ECO:0000313" key="7">
    <source>
        <dbReference type="EMBL" id="EET08103.1"/>
    </source>
</evidence>
<reference evidence="7" key="1">
    <citation type="submission" date="2009-05" db="EMBL/GenBank/DDBJ databases">
        <authorList>
            <person name="Harkins D.M."/>
            <person name="DeShazer D."/>
            <person name="Woods D.E."/>
            <person name="Brinkac L.M."/>
            <person name="Brown K.A."/>
            <person name="Hung G.C."/>
            <person name="Tuanyok A."/>
            <person name="Zhang B."/>
            <person name="Nierman W.C."/>
        </authorList>
    </citation>
    <scope>NUCLEOTIDE SEQUENCE [LARGE SCALE GENOMIC DNA]</scope>
    <source>
        <strain evidence="7">1710a</strain>
    </source>
</reference>
<dbReference type="GeneID" id="92978109"/>
<dbReference type="FunFam" id="1.10.10.10:FF:000001">
    <property type="entry name" value="LysR family transcriptional regulator"/>
    <property type="match status" value="1"/>
</dbReference>
<dbReference type="Gene3D" id="1.10.10.10">
    <property type="entry name" value="Winged helix-like DNA-binding domain superfamily/Winged helix DNA-binding domain"/>
    <property type="match status" value="1"/>
</dbReference>
<dbReference type="SUPFAM" id="SSF46785">
    <property type="entry name" value="Winged helix' DNA-binding domain"/>
    <property type="match status" value="1"/>
</dbReference>
<feature type="domain" description="HTH lysR-type" evidence="6">
    <location>
        <begin position="1"/>
        <end position="59"/>
    </location>
</feature>
<dbReference type="HOGENOM" id="CLU_039613_16_1_4"/>
<evidence type="ECO:0000256" key="2">
    <source>
        <dbReference type="ARBA" id="ARBA00023015"/>
    </source>
</evidence>
<dbReference type="Pfam" id="PF00126">
    <property type="entry name" value="HTH_1"/>
    <property type="match status" value="1"/>
</dbReference>
<comment type="similarity">
    <text evidence="1">Belongs to the LysR transcriptional regulatory family.</text>
</comment>
<keyword evidence="2" id="KW-0805">Transcription regulation</keyword>
<evidence type="ECO:0000256" key="5">
    <source>
        <dbReference type="SAM" id="Coils"/>
    </source>
</evidence>
<dbReference type="InterPro" id="IPR000847">
    <property type="entry name" value="LysR_HTH_N"/>
</dbReference>
<dbReference type="AlphaFoldDB" id="A0A0E1W4N3"/>
<dbReference type="RefSeq" id="WP_004189067.1">
    <property type="nucleotide sequence ID" value="NZ_CM000832.1"/>
</dbReference>
<dbReference type="InterPro" id="IPR005119">
    <property type="entry name" value="LysR_subst-bd"/>
</dbReference>
<dbReference type="InterPro" id="IPR058163">
    <property type="entry name" value="LysR-type_TF_proteobact-type"/>
</dbReference>
<evidence type="ECO:0000256" key="4">
    <source>
        <dbReference type="ARBA" id="ARBA00023163"/>
    </source>
</evidence>
<dbReference type="GO" id="GO:0006351">
    <property type="term" value="P:DNA-templated transcription"/>
    <property type="evidence" value="ECO:0007669"/>
    <property type="project" value="TreeGrafter"/>
</dbReference>
<dbReference type="Proteomes" id="UP000001812">
    <property type="component" value="Chromosome I"/>
</dbReference>
<sequence>MESLSGFVVFVQVAETRSFVAAARALGVSASAVGKRIARLEARLNVRLFHRSTRSIALTAEGARFLERCRRVLAEIEEAEQELSRSAHAPSGRLRVSLPALSAPVLPVLADFMAAYPDIQLDLDFTDRLVDVIDEGFDAVVRGGEPRDSRLSARRLGTFAQVVVGSPDYFARRGTPRTPADLAHHTCLLYRFPTTGKLERWPLRPAPGDADVEPPRSMICNNVETRVCFAIRGRGLACVPDFAVRDELASARLRTVLDAYIERPQTFHVLWPSGRHASPKLRAFVDFIVGRMFA</sequence>
<dbReference type="PANTHER" id="PTHR30537:SF72">
    <property type="entry name" value="LYSR FAMILY TRANSCRIPTIONAL REGULATOR"/>
    <property type="match status" value="1"/>
</dbReference>
<accession>A0A0E1W4N3</accession>
<dbReference type="SUPFAM" id="SSF53850">
    <property type="entry name" value="Periplasmic binding protein-like II"/>
    <property type="match status" value="1"/>
</dbReference>
<protein>
    <submittedName>
        <fullName evidence="7">Transcriptional regulator, LysR family</fullName>
    </submittedName>
</protein>
<dbReference type="CDD" id="cd08476">
    <property type="entry name" value="PBP2_CrgA_like_7"/>
    <property type="match status" value="1"/>
</dbReference>
<evidence type="ECO:0000256" key="1">
    <source>
        <dbReference type="ARBA" id="ARBA00009437"/>
    </source>
</evidence>
<dbReference type="InterPro" id="IPR036388">
    <property type="entry name" value="WH-like_DNA-bd_sf"/>
</dbReference>
<evidence type="ECO:0000259" key="6">
    <source>
        <dbReference type="PROSITE" id="PS50931"/>
    </source>
</evidence>
<name>A0A0E1W4N3_BURPE</name>
<keyword evidence="5" id="KW-0175">Coiled coil</keyword>
<dbReference type="GO" id="GO:0003700">
    <property type="term" value="F:DNA-binding transcription factor activity"/>
    <property type="evidence" value="ECO:0007669"/>
    <property type="project" value="InterPro"/>
</dbReference>